<dbReference type="PANTHER" id="PTHR11261:SF3">
    <property type="entry name" value="RETINOL-BINDING PROTEIN 3"/>
    <property type="match status" value="1"/>
</dbReference>
<keyword evidence="1" id="KW-0732">Signal</keyword>
<gene>
    <name evidence="3" type="ORF">ABI_11550</name>
</gene>
<proteinExistence type="predicted"/>
<evidence type="ECO:0000259" key="2">
    <source>
        <dbReference type="SMART" id="SM00245"/>
    </source>
</evidence>
<dbReference type="eggNOG" id="COG0793">
    <property type="taxonomic scope" value="Bacteria"/>
</dbReference>
<evidence type="ECO:0000256" key="1">
    <source>
        <dbReference type="SAM" id="SignalP"/>
    </source>
</evidence>
<sequence length="429" mass="46586">MISIALLLLASPFSTIAEAPQSSGVWQSQGYGYVLELRDGQPTLYHQAGDLCIKDPRGGDPEEQFRVYQEVTPERANFAGEAGGTRYIFDRLPALPAACAKGNPLTPQQKYDFVIGNLRAWYPLEARGVDLDKAVNGIGPIVNDTDLWTALTRVYGVLDDTHSEVHADERTFTTGEADTLERIGDVESQKAWLRSYRDGVLNDILLGQGHQVGNKRVFWGVNDDIGYINIMTMGAFDGEAEDYDTGALDTILDEAMSAFQGKRAVIVDLGNNRGGYDRVAQVIAPRFADQQRLAYTRGPAGSPQTEPQSVYAVPSQRPRFLGPVYVLTSDITVSAGETGVLLLKALPNVVQVGTTTRGALSDQITKPLGDGWDVTMSAEIYRDPSGFVPEGKGIAPDVVLDLYGPQGHAAAVLGLMERIRVGDPSLKRR</sequence>
<dbReference type="InterPro" id="IPR005151">
    <property type="entry name" value="Tail-specific_protease"/>
</dbReference>
<dbReference type="PANTHER" id="PTHR11261">
    <property type="entry name" value="INTERPHOTORECEPTOR RETINOID-BINDING PROTEIN"/>
    <property type="match status" value="1"/>
</dbReference>
<dbReference type="HOGENOM" id="CLU_034080_1_0_5"/>
<dbReference type="AlphaFoldDB" id="F4QHI1"/>
<dbReference type="InterPro" id="IPR029045">
    <property type="entry name" value="ClpP/crotonase-like_dom_sf"/>
</dbReference>
<evidence type="ECO:0000313" key="4">
    <source>
        <dbReference type="Proteomes" id="UP000006512"/>
    </source>
</evidence>
<dbReference type="OrthoDB" id="9758793at2"/>
<dbReference type="GO" id="GO:0006508">
    <property type="term" value="P:proteolysis"/>
    <property type="evidence" value="ECO:0007669"/>
    <property type="project" value="InterPro"/>
</dbReference>
<feature type="domain" description="Tail specific protease" evidence="2">
    <location>
        <begin position="200"/>
        <end position="401"/>
    </location>
</feature>
<dbReference type="EMBL" id="GL883077">
    <property type="protein sequence ID" value="EGF92718.1"/>
    <property type="molecule type" value="Genomic_DNA"/>
</dbReference>
<feature type="signal peptide" evidence="1">
    <location>
        <begin position="1"/>
        <end position="17"/>
    </location>
</feature>
<organism evidence="3 4">
    <name type="scientific">Asticcacaulis biprosthecium C19</name>
    <dbReference type="NCBI Taxonomy" id="715226"/>
    <lineage>
        <taxon>Bacteria</taxon>
        <taxon>Pseudomonadati</taxon>
        <taxon>Pseudomonadota</taxon>
        <taxon>Alphaproteobacteria</taxon>
        <taxon>Caulobacterales</taxon>
        <taxon>Caulobacteraceae</taxon>
        <taxon>Asticcacaulis</taxon>
    </lineage>
</organism>
<dbReference type="SMART" id="SM00245">
    <property type="entry name" value="TSPc"/>
    <property type="match status" value="1"/>
</dbReference>
<dbReference type="GO" id="GO:0008236">
    <property type="term" value="F:serine-type peptidase activity"/>
    <property type="evidence" value="ECO:0007669"/>
    <property type="project" value="InterPro"/>
</dbReference>
<evidence type="ECO:0000313" key="3">
    <source>
        <dbReference type="EMBL" id="EGF92718.1"/>
    </source>
</evidence>
<protein>
    <submittedName>
        <fullName evidence="3">Peptidase family S41 family protein</fullName>
    </submittedName>
</protein>
<dbReference type="Proteomes" id="UP000006512">
    <property type="component" value="Unassembled WGS sequence"/>
</dbReference>
<dbReference type="Gene3D" id="3.30.750.44">
    <property type="match status" value="1"/>
</dbReference>
<name>F4QHI1_9CAUL</name>
<dbReference type="Pfam" id="PF03572">
    <property type="entry name" value="Peptidase_S41"/>
    <property type="match status" value="1"/>
</dbReference>
<dbReference type="STRING" id="715226.ABI_11550"/>
<dbReference type="CDD" id="cd07563">
    <property type="entry name" value="Peptidase_S41_IRBP"/>
    <property type="match status" value="1"/>
</dbReference>
<dbReference type="RefSeq" id="WP_006271899.1">
    <property type="nucleotide sequence ID" value="NZ_GL883077.1"/>
</dbReference>
<dbReference type="Gene3D" id="3.90.226.10">
    <property type="entry name" value="2-enoyl-CoA Hydratase, Chain A, domain 1"/>
    <property type="match status" value="1"/>
</dbReference>
<feature type="chain" id="PRO_5003314108" evidence="1">
    <location>
        <begin position="18"/>
        <end position="429"/>
    </location>
</feature>
<reference evidence="4" key="1">
    <citation type="submission" date="2011-03" db="EMBL/GenBank/DDBJ databases">
        <title>Draft genome sequence of Brevundimonas diminuta.</title>
        <authorList>
            <person name="Brown P.J.B."/>
            <person name="Buechlein A."/>
            <person name="Hemmerich C."/>
            <person name="Brun Y.V."/>
        </authorList>
    </citation>
    <scope>NUCLEOTIDE SEQUENCE [LARGE SCALE GENOMIC DNA]</scope>
    <source>
        <strain evidence="4">C19</strain>
    </source>
</reference>
<keyword evidence="4" id="KW-1185">Reference proteome</keyword>
<dbReference type="SUPFAM" id="SSF52096">
    <property type="entry name" value="ClpP/crotonase"/>
    <property type="match status" value="1"/>
</dbReference>
<accession>F4QHI1</accession>